<dbReference type="GO" id="GO:0071973">
    <property type="term" value="P:bacterial-type flagellum-dependent cell motility"/>
    <property type="evidence" value="ECO:0007669"/>
    <property type="project" value="InterPro"/>
</dbReference>
<dbReference type="PATRIC" id="fig|889378.3.peg.1657"/>
<keyword evidence="2" id="KW-0574">Periplasm</keyword>
<dbReference type="GO" id="GO:0030288">
    <property type="term" value="C:outer membrane-bounded periplasmic space"/>
    <property type="evidence" value="ECO:0007669"/>
    <property type="project" value="InterPro"/>
</dbReference>
<evidence type="ECO:0000313" key="5">
    <source>
        <dbReference type="EMBL" id="AFG37729.1"/>
    </source>
</evidence>
<dbReference type="GO" id="GO:0055040">
    <property type="term" value="C:periplasmic flagellum"/>
    <property type="evidence" value="ECO:0007669"/>
    <property type="project" value="UniProtKB-SubCell"/>
</dbReference>
<dbReference type="InterPro" id="IPR006714">
    <property type="entry name" value="FlaA"/>
</dbReference>
<reference evidence="6" key="1">
    <citation type="journal article" date="2013" name="Stand. Genomic Sci.">
        <title>Complete genome sequence of the halophilic bacterium Spirochaeta africana type strain (Z-7692(T)) from the alkaline Lake Magadi in the East African Rift.</title>
        <authorList>
            <person name="Liolos K."/>
            <person name="Abt B."/>
            <person name="Scheuner C."/>
            <person name="Teshima H."/>
            <person name="Held B."/>
            <person name="Lapidus A."/>
            <person name="Nolan M."/>
            <person name="Lucas S."/>
            <person name="Deshpande S."/>
            <person name="Cheng J.F."/>
            <person name="Tapia R."/>
            <person name="Goodwin L.A."/>
            <person name="Pitluck S."/>
            <person name="Pagani I."/>
            <person name="Ivanova N."/>
            <person name="Mavromatis K."/>
            <person name="Mikhailova N."/>
            <person name="Huntemann M."/>
            <person name="Pati A."/>
            <person name="Chen A."/>
            <person name="Palaniappan K."/>
            <person name="Land M."/>
            <person name="Rohde M."/>
            <person name="Tindall B.J."/>
            <person name="Detter J.C."/>
            <person name="Goker M."/>
            <person name="Bristow J."/>
            <person name="Eisen J.A."/>
            <person name="Markowitz V."/>
            <person name="Hugenholtz P."/>
            <person name="Woyke T."/>
            <person name="Klenk H.P."/>
            <person name="Kyrpides N.C."/>
        </authorList>
    </citation>
    <scope>NUCLEOTIDE SEQUENCE</scope>
    <source>
        <strain evidence="6">ATCC 700263 / DSM 8902 / Z-7692</strain>
    </source>
</reference>
<dbReference type="HOGENOM" id="CLU_821088_0_0_12"/>
<proteinExistence type="predicted"/>
<dbReference type="RefSeq" id="WP_014455712.1">
    <property type="nucleotide sequence ID" value="NC_017098.1"/>
</dbReference>
<organism evidence="5 6">
    <name type="scientific">Spirochaeta africana (strain ATCC 700263 / DSM 8902 / Z-7692)</name>
    <dbReference type="NCBI Taxonomy" id="889378"/>
    <lineage>
        <taxon>Bacteria</taxon>
        <taxon>Pseudomonadati</taxon>
        <taxon>Spirochaetota</taxon>
        <taxon>Spirochaetia</taxon>
        <taxon>Spirochaetales</taxon>
        <taxon>Spirochaetaceae</taxon>
        <taxon>Spirochaeta</taxon>
    </lineage>
</organism>
<dbReference type="OrthoDB" id="350240at2"/>
<dbReference type="AlphaFoldDB" id="H9UJN6"/>
<dbReference type="STRING" id="889378.Spiaf_1672"/>
<keyword evidence="3" id="KW-0975">Bacterial flagellum</keyword>
<accession>H9UJN6</accession>
<keyword evidence="6" id="KW-1185">Reference proteome</keyword>
<evidence type="ECO:0000256" key="3">
    <source>
        <dbReference type="ARBA" id="ARBA00023143"/>
    </source>
</evidence>
<dbReference type="EMBL" id="CP003282">
    <property type="protein sequence ID" value="AFG37729.1"/>
    <property type="molecule type" value="Genomic_DNA"/>
</dbReference>
<keyword evidence="4" id="KW-0732">Signal</keyword>
<feature type="chain" id="PRO_5003623063" evidence="4">
    <location>
        <begin position="22"/>
        <end position="334"/>
    </location>
</feature>
<name>H9UJN6_SPIAZ</name>
<gene>
    <name evidence="5" type="ordered locus">Spiaf_1672</name>
</gene>
<dbReference type="eggNOG" id="ENOG50329D7">
    <property type="taxonomic scope" value="Bacteria"/>
</dbReference>
<evidence type="ECO:0000256" key="2">
    <source>
        <dbReference type="ARBA" id="ARBA00022764"/>
    </source>
</evidence>
<evidence type="ECO:0000313" key="6">
    <source>
        <dbReference type="Proteomes" id="UP000007383"/>
    </source>
</evidence>
<evidence type="ECO:0000256" key="4">
    <source>
        <dbReference type="SAM" id="SignalP"/>
    </source>
</evidence>
<dbReference type="Proteomes" id="UP000007383">
    <property type="component" value="Chromosome"/>
</dbReference>
<evidence type="ECO:0000256" key="1">
    <source>
        <dbReference type="ARBA" id="ARBA00004631"/>
    </source>
</evidence>
<keyword evidence="5" id="KW-0282">Flagellum</keyword>
<sequence length="334" mass="38446">MKRIFTLITILLVLVSTTAFAERQVLIDFAELVPNWPADQPTDHEATLLDYSDVAGASFTEDELALMKSSLAIENWEVVLSSSSRNPRTMANSFVREAPVREGASRYENETVMGVRVHFPSMNHNAYAEIRPPFSIPAYMDAEELDADGNLIVPQDEVGRGRKFDNLGVVKNVGVLKEIEVNIHGLNFPHGFSVVMEDQTGRTRDYFMGYLNFDGWRTMTWRNPNYLSDVRDRDLRRLPLYPNLTPYQKLVGFRIYRDANAVGGDFITYIKDVTLTFDRAVLDLERDFEDEQIWGILSEREAERRQAEISRLGEIQVLRFIEERRLHTDEDDDI</sequence>
<comment type="subcellular location">
    <subcellularLocation>
        <location evidence="1">Periplasmic flagellum</location>
    </subcellularLocation>
</comment>
<keyword evidence="5" id="KW-0966">Cell projection</keyword>
<keyword evidence="5" id="KW-0969">Cilium</keyword>
<dbReference type="KEGG" id="sfc:Spiaf_1672"/>
<dbReference type="Pfam" id="PF04620">
    <property type="entry name" value="FlaA"/>
    <property type="match status" value="1"/>
</dbReference>
<feature type="signal peptide" evidence="4">
    <location>
        <begin position="1"/>
        <end position="21"/>
    </location>
</feature>
<protein>
    <submittedName>
        <fullName evidence="5">Flagellar filament outer layer protein Flaa</fullName>
    </submittedName>
</protein>